<dbReference type="EMBL" id="AMQN01010492">
    <property type="status" value="NOT_ANNOTATED_CDS"/>
    <property type="molecule type" value="Genomic_DNA"/>
</dbReference>
<dbReference type="SMART" id="SM00064">
    <property type="entry name" value="FYVE"/>
    <property type="match status" value="1"/>
</dbReference>
<feature type="non-terminal residue" evidence="7">
    <location>
        <position position="1"/>
    </location>
</feature>
<keyword evidence="3" id="KW-0862">Zinc</keyword>
<dbReference type="GO" id="GO:0008270">
    <property type="term" value="F:zinc ion binding"/>
    <property type="evidence" value="ECO:0007669"/>
    <property type="project" value="UniProtKB-KW"/>
</dbReference>
<organism evidence="7">
    <name type="scientific">Capitella teleta</name>
    <name type="common">Polychaete worm</name>
    <dbReference type="NCBI Taxonomy" id="283909"/>
    <lineage>
        <taxon>Eukaryota</taxon>
        <taxon>Metazoa</taxon>
        <taxon>Spiralia</taxon>
        <taxon>Lophotrochozoa</taxon>
        <taxon>Annelida</taxon>
        <taxon>Polychaeta</taxon>
        <taxon>Sedentaria</taxon>
        <taxon>Scolecida</taxon>
        <taxon>Capitellidae</taxon>
        <taxon>Capitella</taxon>
    </lineage>
</organism>
<evidence type="ECO:0000259" key="6">
    <source>
        <dbReference type="PROSITE" id="PS50178"/>
    </source>
</evidence>
<dbReference type="InterPro" id="IPR017455">
    <property type="entry name" value="Znf_FYVE-rel"/>
</dbReference>
<feature type="domain" description="FYVE-type" evidence="6">
    <location>
        <begin position="17"/>
        <end position="76"/>
    </location>
</feature>
<keyword evidence="9" id="KW-1185">Reference proteome</keyword>
<sequence>QFKECEVGLRAPTWIKDGETSMCMQCSNPFSTFKRRHHCRACGKVVCSKCSTHKAKLAYDEYRENRVCDRCHYVLNVQNGPNAILKFEASTEGTPPSDKSPSTTRRRGPQVLQVCTNP</sequence>
<reference evidence="8" key="3">
    <citation type="submission" date="2015-06" db="UniProtKB">
        <authorList>
            <consortium name="EnsemblMetazoa"/>
        </authorList>
    </citation>
    <scope>IDENTIFICATION</scope>
</reference>
<dbReference type="PANTHER" id="PTHR39490">
    <property type="entry name" value="ARRESTIN DOMAIN-CONTAINING PROTEIN D"/>
    <property type="match status" value="1"/>
</dbReference>
<evidence type="ECO:0000256" key="4">
    <source>
        <dbReference type="PROSITE-ProRule" id="PRU00091"/>
    </source>
</evidence>
<evidence type="ECO:0000313" key="8">
    <source>
        <dbReference type="EnsemblMetazoa" id="CapteP122983"/>
    </source>
</evidence>
<feature type="compositionally biased region" description="Polar residues" evidence="5">
    <location>
        <begin position="91"/>
        <end position="103"/>
    </location>
</feature>
<feature type="region of interest" description="Disordered" evidence="5">
    <location>
        <begin position="88"/>
        <end position="118"/>
    </location>
</feature>
<proteinExistence type="predicted"/>
<dbReference type="EnsemblMetazoa" id="CapteT122983">
    <property type="protein sequence ID" value="CapteP122983"/>
    <property type="gene ID" value="CapteG122983"/>
</dbReference>
<evidence type="ECO:0000256" key="5">
    <source>
        <dbReference type="SAM" id="MobiDB-lite"/>
    </source>
</evidence>
<evidence type="ECO:0000256" key="1">
    <source>
        <dbReference type="ARBA" id="ARBA00022723"/>
    </source>
</evidence>
<dbReference type="SUPFAM" id="SSF57903">
    <property type="entry name" value="FYVE/PHD zinc finger"/>
    <property type="match status" value="1"/>
</dbReference>
<dbReference type="InterPro" id="IPR000306">
    <property type="entry name" value="Znf_FYVE"/>
</dbReference>
<dbReference type="Pfam" id="PF01363">
    <property type="entry name" value="FYVE"/>
    <property type="match status" value="1"/>
</dbReference>
<dbReference type="OMA" id="CDECYRM"/>
<dbReference type="PROSITE" id="PS50178">
    <property type="entry name" value="ZF_FYVE"/>
    <property type="match status" value="1"/>
</dbReference>
<dbReference type="InterPro" id="IPR011011">
    <property type="entry name" value="Znf_FYVE_PHD"/>
</dbReference>
<evidence type="ECO:0000313" key="7">
    <source>
        <dbReference type="EMBL" id="ELT98342.1"/>
    </source>
</evidence>
<gene>
    <name evidence="7" type="ORF">CAPTEDRAFT_122983</name>
</gene>
<dbReference type="InterPro" id="IPR013083">
    <property type="entry name" value="Znf_RING/FYVE/PHD"/>
</dbReference>
<evidence type="ECO:0000313" key="9">
    <source>
        <dbReference type="Proteomes" id="UP000014760"/>
    </source>
</evidence>
<dbReference type="PANTHER" id="PTHR39490:SF13">
    <property type="entry name" value="FYVE-TYPE DOMAIN-CONTAINING PROTEIN"/>
    <property type="match status" value="1"/>
</dbReference>
<dbReference type="InterPro" id="IPR052113">
    <property type="entry name" value="FYVE-type_Zinc_Finger"/>
</dbReference>
<dbReference type="OrthoDB" id="70570at2759"/>
<reference evidence="9" key="1">
    <citation type="submission" date="2012-12" db="EMBL/GenBank/DDBJ databases">
        <authorList>
            <person name="Hellsten U."/>
            <person name="Grimwood J."/>
            <person name="Chapman J.A."/>
            <person name="Shapiro H."/>
            <person name="Aerts A."/>
            <person name="Otillar R.P."/>
            <person name="Terry A.Y."/>
            <person name="Boore J.L."/>
            <person name="Simakov O."/>
            <person name="Marletaz F."/>
            <person name="Cho S.-J."/>
            <person name="Edsinger-Gonzales E."/>
            <person name="Havlak P."/>
            <person name="Kuo D.-H."/>
            <person name="Larsson T."/>
            <person name="Lv J."/>
            <person name="Arendt D."/>
            <person name="Savage R."/>
            <person name="Osoegawa K."/>
            <person name="de Jong P."/>
            <person name="Lindberg D.R."/>
            <person name="Seaver E.C."/>
            <person name="Weisblat D.A."/>
            <person name="Putnam N.H."/>
            <person name="Grigoriev I.V."/>
            <person name="Rokhsar D.S."/>
        </authorList>
    </citation>
    <scope>NUCLEOTIDE SEQUENCE</scope>
    <source>
        <strain evidence="9">I ESC-2004</strain>
    </source>
</reference>
<dbReference type="Proteomes" id="UP000014760">
    <property type="component" value="Unassembled WGS sequence"/>
</dbReference>
<keyword evidence="2 4" id="KW-0863">Zinc-finger</keyword>
<evidence type="ECO:0000256" key="2">
    <source>
        <dbReference type="ARBA" id="ARBA00022771"/>
    </source>
</evidence>
<dbReference type="HOGENOM" id="CLU_2078863_0_0_1"/>
<dbReference type="EMBL" id="KB308011">
    <property type="protein sequence ID" value="ELT98342.1"/>
    <property type="molecule type" value="Genomic_DNA"/>
</dbReference>
<dbReference type="Gene3D" id="3.30.40.10">
    <property type="entry name" value="Zinc/RING finger domain, C3HC4 (zinc finger)"/>
    <property type="match status" value="1"/>
</dbReference>
<keyword evidence="1" id="KW-0479">Metal-binding</keyword>
<evidence type="ECO:0000256" key="3">
    <source>
        <dbReference type="ARBA" id="ARBA00022833"/>
    </source>
</evidence>
<reference evidence="7 9" key="2">
    <citation type="journal article" date="2013" name="Nature">
        <title>Insights into bilaterian evolution from three spiralian genomes.</title>
        <authorList>
            <person name="Simakov O."/>
            <person name="Marletaz F."/>
            <person name="Cho S.J."/>
            <person name="Edsinger-Gonzales E."/>
            <person name="Havlak P."/>
            <person name="Hellsten U."/>
            <person name="Kuo D.H."/>
            <person name="Larsson T."/>
            <person name="Lv J."/>
            <person name="Arendt D."/>
            <person name="Savage R."/>
            <person name="Osoegawa K."/>
            <person name="de Jong P."/>
            <person name="Grimwood J."/>
            <person name="Chapman J.A."/>
            <person name="Shapiro H."/>
            <person name="Aerts A."/>
            <person name="Otillar R.P."/>
            <person name="Terry A.Y."/>
            <person name="Boore J.L."/>
            <person name="Grigoriev I.V."/>
            <person name="Lindberg D.R."/>
            <person name="Seaver E.C."/>
            <person name="Weisblat D.A."/>
            <person name="Putnam N.H."/>
            <person name="Rokhsar D.S."/>
        </authorList>
    </citation>
    <scope>NUCLEOTIDE SEQUENCE</scope>
    <source>
        <strain evidence="7 9">I ESC-2004</strain>
    </source>
</reference>
<dbReference type="AlphaFoldDB" id="R7TXN5"/>
<dbReference type="STRING" id="283909.R7TXN5"/>
<name>R7TXN5_CAPTE</name>
<accession>R7TXN5</accession>
<protein>
    <recommendedName>
        <fullName evidence="6">FYVE-type domain-containing protein</fullName>
    </recommendedName>
</protein>